<reference evidence="10" key="1">
    <citation type="submission" date="2016-10" db="EMBL/GenBank/DDBJ databases">
        <authorList>
            <person name="Varghese N."/>
            <person name="Submissions S."/>
        </authorList>
    </citation>
    <scope>NUCLEOTIDE SEQUENCE [LARGE SCALE GENOMIC DNA]</scope>
    <source>
        <strain evidence="10">DSM 22361</strain>
    </source>
</reference>
<keyword evidence="7 8" id="KW-0472">Membrane</keyword>
<dbReference type="Pfam" id="PF01032">
    <property type="entry name" value="FecCD"/>
    <property type="match status" value="1"/>
</dbReference>
<organism evidence="9 10">
    <name type="scientific">Sphingobacterium lactis</name>
    <dbReference type="NCBI Taxonomy" id="797291"/>
    <lineage>
        <taxon>Bacteria</taxon>
        <taxon>Pseudomonadati</taxon>
        <taxon>Bacteroidota</taxon>
        <taxon>Sphingobacteriia</taxon>
        <taxon>Sphingobacteriales</taxon>
        <taxon>Sphingobacteriaceae</taxon>
        <taxon>Sphingobacterium</taxon>
    </lineage>
</organism>
<feature type="transmembrane region" description="Helical" evidence="8">
    <location>
        <begin position="263"/>
        <end position="283"/>
    </location>
</feature>
<dbReference type="PANTHER" id="PTHR30472">
    <property type="entry name" value="FERRIC ENTEROBACTIN TRANSPORT SYSTEM PERMEASE PROTEIN"/>
    <property type="match status" value="1"/>
</dbReference>
<dbReference type="AlphaFoldDB" id="A0A1H6AIT2"/>
<dbReference type="PANTHER" id="PTHR30472:SF19">
    <property type="entry name" value="PETROBACTIN IMPORT SYSTEM PERMEASE PROTEIN YCLO"/>
    <property type="match status" value="1"/>
</dbReference>
<evidence type="ECO:0000313" key="9">
    <source>
        <dbReference type="EMBL" id="SEG48653.1"/>
    </source>
</evidence>
<evidence type="ECO:0000256" key="5">
    <source>
        <dbReference type="ARBA" id="ARBA00022692"/>
    </source>
</evidence>
<feature type="transmembrane region" description="Helical" evidence="8">
    <location>
        <begin position="102"/>
        <end position="122"/>
    </location>
</feature>
<keyword evidence="5 8" id="KW-0812">Transmembrane</keyword>
<name>A0A1H6AIT2_9SPHI</name>
<accession>A0A1H6AIT2</accession>
<comment type="subcellular location">
    <subcellularLocation>
        <location evidence="1">Cell membrane</location>
        <topology evidence="1">Multi-pass membrane protein</topology>
    </subcellularLocation>
</comment>
<sequence>MKTSLKIALLGLILLAVTLGFLFVDIDLDNRYALNKRTMRLASMVLVGISVAYSSIIFQTITNNRILTPSIMGYEAIFILFQTFIVFVYGDKAFQVIGQQENFFYAIVLMLGFSLVLYFLLFGKRKRGMYFLLLTGMVLGTLFLTISQFMQVMIDPNEFSIVQNFMFVSFSKMNTKLLGIAAATLVVALAFTSFHLRKLDVLALGRDHAVNLGLSYNQVVQRFLLVISLLVSVSTALVGPITFLGILVCNLTYELLPTRKHSIMLPVCSLIACICLVFGQFLVEHVLSFSTTVSIIINFIGGVYFMYLLWLTRKKIS</sequence>
<keyword evidence="4" id="KW-1003">Cell membrane</keyword>
<evidence type="ECO:0000256" key="6">
    <source>
        <dbReference type="ARBA" id="ARBA00022989"/>
    </source>
</evidence>
<dbReference type="CDD" id="cd06550">
    <property type="entry name" value="TM_ABC_iron-siderophores_like"/>
    <property type="match status" value="1"/>
</dbReference>
<evidence type="ECO:0000256" key="7">
    <source>
        <dbReference type="ARBA" id="ARBA00023136"/>
    </source>
</evidence>
<feature type="transmembrane region" description="Helical" evidence="8">
    <location>
        <begin position="6"/>
        <end position="26"/>
    </location>
</feature>
<dbReference type="GO" id="GO:0022857">
    <property type="term" value="F:transmembrane transporter activity"/>
    <property type="evidence" value="ECO:0007669"/>
    <property type="project" value="InterPro"/>
</dbReference>
<comment type="similarity">
    <text evidence="2">Belongs to the binding-protein-dependent transport system permease family. FecCD subfamily.</text>
</comment>
<proteinExistence type="inferred from homology"/>
<dbReference type="InterPro" id="IPR037294">
    <property type="entry name" value="ABC_BtuC-like"/>
</dbReference>
<feature type="transmembrane region" description="Helical" evidence="8">
    <location>
        <begin position="38"/>
        <end position="59"/>
    </location>
</feature>
<protein>
    <submittedName>
        <fullName evidence="9">Iron complex transport system permease protein</fullName>
    </submittedName>
</protein>
<evidence type="ECO:0000256" key="2">
    <source>
        <dbReference type="ARBA" id="ARBA00007935"/>
    </source>
</evidence>
<feature type="transmembrane region" description="Helical" evidence="8">
    <location>
        <begin position="71"/>
        <end position="90"/>
    </location>
</feature>
<feature type="transmembrane region" description="Helical" evidence="8">
    <location>
        <begin position="177"/>
        <end position="196"/>
    </location>
</feature>
<keyword evidence="10" id="KW-1185">Reference proteome</keyword>
<evidence type="ECO:0000256" key="3">
    <source>
        <dbReference type="ARBA" id="ARBA00022448"/>
    </source>
</evidence>
<keyword evidence="3" id="KW-0813">Transport</keyword>
<dbReference type="Gene3D" id="1.10.3470.10">
    <property type="entry name" value="ABC transporter involved in vitamin B12 uptake, BtuC"/>
    <property type="match status" value="1"/>
</dbReference>
<feature type="transmembrane region" description="Helical" evidence="8">
    <location>
        <begin position="223"/>
        <end position="251"/>
    </location>
</feature>
<dbReference type="OrthoDB" id="9796260at2"/>
<dbReference type="InterPro" id="IPR000522">
    <property type="entry name" value="ABC_transptr_permease_BtuC"/>
</dbReference>
<dbReference type="GO" id="GO:0005886">
    <property type="term" value="C:plasma membrane"/>
    <property type="evidence" value="ECO:0007669"/>
    <property type="project" value="UniProtKB-SubCell"/>
</dbReference>
<dbReference type="Proteomes" id="UP000236731">
    <property type="component" value="Unassembled WGS sequence"/>
</dbReference>
<evidence type="ECO:0000313" key="10">
    <source>
        <dbReference type="Proteomes" id="UP000236731"/>
    </source>
</evidence>
<keyword evidence="6 8" id="KW-1133">Transmembrane helix</keyword>
<gene>
    <name evidence="9" type="ORF">SAMN05421877_108175</name>
</gene>
<dbReference type="EMBL" id="FNUT01000008">
    <property type="protein sequence ID" value="SEG48653.1"/>
    <property type="molecule type" value="Genomic_DNA"/>
</dbReference>
<feature type="transmembrane region" description="Helical" evidence="8">
    <location>
        <begin position="289"/>
        <end position="311"/>
    </location>
</feature>
<dbReference type="RefSeq" id="WP_103906859.1">
    <property type="nucleotide sequence ID" value="NZ_CP049246.1"/>
</dbReference>
<dbReference type="SUPFAM" id="SSF81345">
    <property type="entry name" value="ABC transporter involved in vitamin B12 uptake, BtuC"/>
    <property type="match status" value="1"/>
</dbReference>
<evidence type="ECO:0000256" key="4">
    <source>
        <dbReference type="ARBA" id="ARBA00022475"/>
    </source>
</evidence>
<dbReference type="GO" id="GO:0033214">
    <property type="term" value="P:siderophore-iron import into cell"/>
    <property type="evidence" value="ECO:0007669"/>
    <property type="project" value="TreeGrafter"/>
</dbReference>
<evidence type="ECO:0000256" key="8">
    <source>
        <dbReference type="SAM" id="Phobius"/>
    </source>
</evidence>
<evidence type="ECO:0000256" key="1">
    <source>
        <dbReference type="ARBA" id="ARBA00004651"/>
    </source>
</evidence>
<feature type="transmembrane region" description="Helical" evidence="8">
    <location>
        <begin position="128"/>
        <end position="146"/>
    </location>
</feature>